<evidence type="ECO:0000313" key="7">
    <source>
        <dbReference type="EMBL" id="ALC49869.1"/>
    </source>
</evidence>
<keyword evidence="5" id="KW-0539">Nucleus</keyword>
<keyword evidence="3" id="KW-0805">Transcription regulation</keyword>
<reference evidence="7 8" key="1">
    <citation type="submission" date="2015-08" db="EMBL/GenBank/DDBJ databases">
        <title>Ancestral chromatin configuration constrains chromatin evolution on differentiating sex chromosomes in Drosophila.</title>
        <authorList>
            <person name="Zhou Q."/>
            <person name="Bachtrog D."/>
        </authorList>
    </citation>
    <scope>NUCLEOTIDE SEQUENCE [LARGE SCALE GENOMIC DNA]</scope>
    <source>
        <tissue evidence="7">Whole larvae</tissue>
    </source>
</reference>
<dbReference type="GO" id="GO:0006357">
    <property type="term" value="P:regulation of transcription by RNA polymerase II"/>
    <property type="evidence" value="ECO:0007669"/>
    <property type="project" value="TreeGrafter"/>
</dbReference>
<evidence type="ECO:0000256" key="1">
    <source>
        <dbReference type="ARBA" id="ARBA00004123"/>
    </source>
</evidence>
<dbReference type="AlphaFoldDB" id="A0A0M3QZS1"/>
<feature type="compositionally biased region" description="Low complexity" evidence="6">
    <location>
        <begin position="164"/>
        <end position="189"/>
    </location>
</feature>
<evidence type="ECO:0000256" key="5">
    <source>
        <dbReference type="ARBA" id="ARBA00023242"/>
    </source>
</evidence>
<feature type="compositionally biased region" description="Basic and acidic residues" evidence="6">
    <location>
        <begin position="140"/>
        <end position="153"/>
    </location>
</feature>
<feature type="region of interest" description="Disordered" evidence="6">
    <location>
        <begin position="248"/>
        <end position="274"/>
    </location>
</feature>
<dbReference type="GO" id="GO:0000124">
    <property type="term" value="C:SAGA complex"/>
    <property type="evidence" value="ECO:0007669"/>
    <property type="project" value="TreeGrafter"/>
</dbReference>
<dbReference type="OMA" id="KMGHFGG"/>
<evidence type="ECO:0000256" key="6">
    <source>
        <dbReference type="SAM" id="MobiDB-lite"/>
    </source>
</evidence>
<dbReference type="GO" id="GO:0003713">
    <property type="term" value="F:transcription coactivator activity"/>
    <property type="evidence" value="ECO:0007669"/>
    <property type="project" value="TreeGrafter"/>
</dbReference>
<comment type="similarity">
    <text evidence="2">Belongs to the NGG1 family.</text>
</comment>
<feature type="region of interest" description="Disordered" evidence="6">
    <location>
        <begin position="140"/>
        <end position="207"/>
    </location>
</feature>
<protein>
    <submittedName>
        <fullName evidence="7">Dik</fullName>
    </submittedName>
</protein>
<keyword evidence="8" id="KW-1185">Reference proteome</keyword>
<gene>
    <name evidence="7" type="ORF">Dbus_chrXg1725</name>
</gene>
<dbReference type="EMBL" id="CP012528">
    <property type="protein sequence ID" value="ALC49869.1"/>
    <property type="molecule type" value="Genomic_DNA"/>
</dbReference>
<feature type="compositionally biased region" description="Low complexity" evidence="6">
    <location>
        <begin position="382"/>
        <end position="408"/>
    </location>
</feature>
<evidence type="ECO:0000256" key="2">
    <source>
        <dbReference type="ARBA" id="ARBA00005330"/>
    </source>
</evidence>
<dbReference type="InterPro" id="IPR019340">
    <property type="entry name" value="Histone_AcTrfase_su3"/>
</dbReference>
<name>A0A0M3QZS1_DROBS</name>
<organism evidence="7 8">
    <name type="scientific">Drosophila busckii</name>
    <name type="common">Fruit fly</name>
    <dbReference type="NCBI Taxonomy" id="30019"/>
    <lineage>
        <taxon>Eukaryota</taxon>
        <taxon>Metazoa</taxon>
        <taxon>Ecdysozoa</taxon>
        <taxon>Arthropoda</taxon>
        <taxon>Hexapoda</taxon>
        <taxon>Insecta</taxon>
        <taxon>Pterygota</taxon>
        <taxon>Neoptera</taxon>
        <taxon>Endopterygota</taxon>
        <taxon>Diptera</taxon>
        <taxon>Brachycera</taxon>
        <taxon>Muscomorpha</taxon>
        <taxon>Ephydroidea</taxon>
        <taxon>Drosophilidae</taxon>
        <taxon>Drosophila</taxon>
    </lineage>
</organism>
<dbReference type="Proteomes" id="UP000494163">
    <property type="component" value="Chromosome X"/>
</dbReference>
<evidence type="ECO:0000256" key="4">
    <source>
        <dbReference type="ARBA" id="ARBA00023163"/>
    </source>
</evidence>
<evidence type="ECO:0000256" key="3">
    <source>
        <dbReference type="ARBA" id="ARBA00023015"/>
    </source>
</evidence>
<dbReference type="OrthoDB" id="1232at2759"/>
<evidence type="ECO:0000313" key="8">
    <source>
        <dbReference type="Proteomes" id="UP000494163"/>
    </source>
</evidence>
<dbReference type="PANTHER" id="PTHR13556:SF2">
    <property type="entry name" value="TRANSCRIPTIONAL ADAPTER 3"/>
    <property type="match status" value="1"/>
</dbReference>
<dbReference type="PANTHER" id="PTHR13556">
    <property type="entry name" value="TRANSCRIPTIONAL ADAPTER 3-RELATED"/>
    <property type="match status" value="1"/>
</dbReference>
<proteinExistence type="inferred from homology"/>
<dbReference type="Pfam" id="PF10198">
    <property type="entry name" value="Ada3"/>
    <property type="match status" value="1"/>
</dbReference>
<accession>A0A0M3QZS1</accession>
<dbReference type="SMR" id="A0A0M3QZS1"/>
<comment type="subcellular location">
    <subcellularLocation>
        <location evidence="1">Nucleus</location>
    </subcellularLocation>
</comment>
<dbReference type="GO" id="GO:0005634">
    <property type="term" value="C:nucleus"/>
    <property type="evidence" value="ECO:0007669"/>
    <property type="project" value="UniProtKB-SubCell"/>
</dbReference>
<keyword evidence="4" id="KW-0804">Transcription</keyword>
<sequence length="564" mass="61707">MSTNLKNIKMAHFGGGGSSLGYTMSAGKLLSHSSSSSSSTITLGSTLLGGSAAAAAAVLSHKAEVGVLEGMAMPSGTPIPLIRRREMPKTLPAIAAALQRPADEHLAAENLDAVQLELEQMLSNVALRARVLKAEYDSLDRDERRQDRRRYDRLPQSSPPMQTSLLNGLLGLGSSSNSNGGPYGLSLSGIGSPAGGKRKMRDDPTVVRKKHSAVTITKAQMAQKHLAKHSPLTDDSMDYLTLPTLQITQPPPQPAQHTVQAPPQLPPQPKLALPKNDMPNKFWLSVEPYCMPLTNEDLRLLDDLLEQYRGPLVPPLPVLGPHYATQWAQEDMKSLQPGNGRQKSQASQNMLKKADQLLDKNITGPLTQRLVSALLEESLPSEQAAVAEQSSSSNSNSHSHSAEHGSSSSKDKYGALNMLKHGVGIEQRLKRELLDSGILLSNELNPHDQDIDEVLLEIKRVTSEIGSVAQFNAEELKRLRAAANEEIKRIEVKRKLDTIDQEILECYKRNLQYRSKRKAHTLEEKQEILRLTNEQRSLSEQLEQMQVLTLASSSSSIGFSDGKL</sequence>
<dbReference type="STRING" id="30019.A0A0M3QZS1"/>
<feature type="region of interest" description="Disordered" evidence="6">
    <location>
        <begin position="382"/>
        <end position="412"/>
    </location>
</feature>